<dbReference type="PANTHER" id="PTHR42687:SF1">
    <property type="entry name" value="L-THREONINE 3-DEHYDROGENASE, MITOCHONDRIAL"/>
    <property type="match status" value="1"/>
</dbReference>
<dbReference type="InterPro" id="IPR051225">
    <property type="entry name" value="NAD(P)_epim/dehydratase"/>
</dbReference>
<dbReference type="PANTHER" id="PTHR42687">
    <property type="entry name" value="L-THREONINE 3-DEHYDROGENASE"/>
    <property type="match status" value="1"/>
</dbReference>
<dbReference type="OrthoDB" id="9779902at2"/>
<protein>
    <submittedName>
        <fullName evidence="3">Nucleoside-diphosphate-sugar epimerase</fullName>
    </submittedName>
</protein>
<accession>A0A1M6GMY1</accession>
<comment type="similarity">
    <text evidence="1">Belongs to the NAD(P)-dependent epimerase/dehydratase family.</text>
</comment>
<name>A0A1M6GMY1_9FIRM</name>
<dbReference type="GO" id="GO:0008743">
    <property type="term" value="F:L-threonine 3-dehydrogenase activity"/>
    <property type="evidence" value="ECO:0007669"/>
    <property type="project" value="TreeGrafter"/>
</dbReference>
<sequence length="326" mass="37001">MNKILITGALGQIGSELTLKLIEIYGSKNIVTSSHCNRNECKKKVIDEAPYEKVDVLKPEEIAEVVENHKIDTIIHLASILSAKGEANPHRLWNINMNGLYNILEVAREKRCRIFVPSSIAAFGPSTPMDNTPQDTIQRPSTIYGISKVSGELLCDYYFHRFGVDTRGVRFPGLISHVALPGGGTTDYAVHIFYEALKTGHFTCNIRAGTYMDMMYMPDALNAIIKLMETDSDKLTHRNAFNVTAMSFDPEEIYKEIKKHIPHFTMDYEVDEVKQKIADSWPNSIDDSVARKEWGWKPEYNLSSMTTDMIEKLRKKLNIEKKPLVL</sequence>
<proteinExistence type="inferred from homology"/>
<evidence type="ECO:0000313" key="3">
    <source>
        <dbReference type="EMBL" id="SHJ11335.1"/>
    </source>
</evidence>
<keyword evidence="4" id="KW-1185">Reference proteome</keyword>
<gene>
    <name evidence="3" type="ORF">SAMN02745751_01770</name>
</gene>
<dbReference type="SUPFAM" id="SSF51735">
    <property type="entry name" value="NAD(P)-binding Rossmann-fold domains"/>
    <property type="match status" value="1"/>
</dbReference>
<evidence type="ECO:0000313" key="4">
    <source>
        <dbReference type="Proteomes" id="UP000184052"/>
    </source>
</evidence>
<feature type="domain" description="NAD-dependent epimerase/dehydratase" evidence="2">
    <location>
        <begin position="4"/>
        <end position="234"/>
    </location>
</feature>
<dbReference type="Gene3D" id="3.40.50.720">
    <property type="entry name" value="NAD(P)-binding Rossmann-like Domain"/>
    <property type="match status" value="1"/>
</dbReference>
<dbReference type="FunFam" id="3.40.50.720:FF:000077">
    <property type="entry name" value="L-threonine 3-dehydrogenase, mitochondrial"/>
    <property type="match status" value="1"/>
</dbReference>
<reference evidence="3 4" key="1">
    <citation type="submission" date="2016-11" db="EMBL/GenBank/DDBJ databases">
        <authorList>
            <person name="Jaros S."/>
            <person name="Januszkiewicz K."/>
            <person name="Wedrychowicz H."/>
        </authorList>
    </citation>
    <scope>NUCLEOTIDE SEQUENCE [LARGE SCALE GENOMIC DNA]</scope>
    <source>
        <strain evidence="3 4">DSM 17477</strain>
    </source>
</reference>
<evidence type="ECO:0000256" key="1">
    <source>
        <dbReference type="ARBA" id="ARBA00007637"/>
    </source>
</evidence>
<dbReference type="AlphaFoldDB" id="A0A1M6GMY1"/>
<dbReference type="InterPro" id="IPR001509">
    <property type="entry name" value="Epimerase_deHydtase"/>
</dbReference>
<dbReference type="Proteomes" id="UP000184052">
    <property type="component" value="Unassembled WGS sequence"/>
</dbReference>
<dbReference type="RefSeq" id="WP_073049223.1">
    <property type="nucleotide sequence ID" value="NZ_FQZL01000011.1"/>
</dbReference>
<dbReference type="InterPro" id="IPR036291">
    <property type="entry name" value="NAD(P)-bd_dom_sf"/>
</dbReference>
<dbReference type="CDD" id="cd05272">
    <property type="entry name" value="TDH_SDR_e"/>
    <property type="match status" value="1"/>
</dbReference>
<evidence type="ECO:0000259" key="2">
    <source>
        <dbReference type="Pfam" id="PF01370"/>
    </source>
</evidence>
<dbReference type="Pfam" id="PF01370">
    <property type="entry name" value="Epimerase"/>
    <property type="match status" value="1"/>
</dbReference>
<dbReference type="EMBL" id="FQZL01000011">
    <property type="protein sequence ID" value="SHJ11335.1"/>
    <property type="molecule type" value="Genomic_DNA"/>
</dbReference>
<dbReference type="STRING" id="1121476.SAMN02745751_01770"/>
<organism evidence="3 4">
    <name type="scientific">Dethiosulfatibacter aminovorans DSM 17477</name>
    <dbReference type="NCBI Taxonomy" id="1121476"/>
    <lineage>
        <taxon>Bacteria</taxon>
        <taxon>Bacillati</taxon>
        <taxon>Bacillota</taxon>
        <taxon>Tissierellia</taxon>
        <taxon>Dethiosulfatibacter</taxon>
    </lineage>
</organism>
<dbReference type="GO" id="GO:0006567">
    <property type="term" value="P:L-threonine catabolic process"/>
    <property type="evidence" value="ECO:0007669"/>
    <property type="project" value="TreeGrafter"/>
</dbReference>